<evidence type="ECO:0000313" key="1">
    <source>
        <dbReference type="EMBL" id="PCK80864.1"/>
    </source>
</evidence>
<gene>
    <name evidence="1" type="primary">hutG</name>
    <name evidence="1" type="ORF">CPT34_11860</name>
</gene>
<dbReference type="EMBL" id="NXDM01000010">
    <property type="protein sequence ID" value="PCK80864.1"/>
    <property type="molecule type" value="Genomic_DNA"/>
</dbReference>
<organism evidence="1 2">
    <name type="scientific">Rhizobium sophoriradicis</name>
    <dbReference type="NCBI Taxonomy" id="1535245"/>
    <lineage>
        <taxon>Bacteria</taxon>
        <taxon>Pseudomonadati</taxon>
        <taxon>Pseudomonadota</taxon>
        <taxon>Alphaproteobacteria</taxon>
        <taxon>Hyphomicrobiales</taxon>
        <taxon>Rhizobiaceae</taxon>
        <taxon>Rhizobium/Agrobacterium group</taxon>
        <taxon>Rhizobium</taxon>
    </lineage>
</organism>
<sequence length="268" mass="29799">MSTPVFETHQGTSPVILAFPHTGTDVPPAIYDRLNDNGRILADTDWHIHELYDGLLPDATTVRATFHRYVIDANRDPQGVSLYPGQNTTGLVPETDFDGKPIWKDGQAPDEADIAARLRDFHAPYHAALVAEIERVRAIHGVAILYDCHSIRSHIPFLFESKLPDFNIGTDMGRTCDGSIEQATLTVVEAAEGYDSVLNGRFKGGWTTRHYGRPETGVHAIQMELAQSTHLETEAPPFAYDTAKSDRLRVHLKDILVRIEQIAPGLKR</sequence>
<dbReference type="InterPro" id="IPR007709">
    <property type="entry name" value="N-FG_amidohydro"/>
</dbReference>
<dbReference type="InterPro" id="IPR010247">
    <property type="entry name" value="HutG_amidohyd"/>
</dbReference>
<dbReference type="Pfam" id="PF05013">
    <property type="entry name" value="FGase"/>
    <property type="match status" value="1"/>
</dbReference>
<accession>A0A2A5KUY0</accession>
<dbReference type="RefSeq" id="WP_077989491.1">
    <property type="nucleotide sequence ID" value="NZ_NXDM01000010.1"/>
</dbReference>
<comment type="caution">
    <text evidence="1">The sequence shown here is derived from an EMBL/GenBank/DDBJ whole genome shotgun (WGS) entry which is preliminary data.</text>
</comment>
<dbReference type="Gene3D" id="3.40.630.40">
    <property type="entry name" value="Zn-dependent exopeptidases"/>
    <property type="match status" value="1"/>
</dbReference>
<evidence type="ECO:0000313" key="2">
    <source>
        <dbReference type="Proteomes" id="UP000218807"/>
    </source>
</evidence>
<protein>
    <submittedName>
        <fullName evidence="1">N-formylglutamate deformylase</fullName>
    </submittedName>
</protein>
<dbReference type="NCBIfam" id="TIGR02017">
    <property type="entry name" value="hutG_amidohyd"/>
    <property type="match status" value="1"/>
</dbReference>
<proteinExistence type="predicted"/>
<reference evidence="1 2" key="1">
    <citation type="submission" date="2017-09" db="EMBL/GenBank/DDBJ databases">
        <title>Comparative genomics of rhizobia isolated from Phaseolus vulgaris in China.</title>
        <authorList>
            <person name="Tong W."/>
        </authorList>
    </citation>
    <scope>NUCLEOTIDE SEQUENCE [LARGE SCALE GENOMIC DNA]</scope>
    <source>
        <strain evidence="1 2">L101</strain>
    </source>
</reference>
<keyword evidence="2" id="KW-1185">Reference proteome</keyword>
<dbReference type="Proteomes" id="UP000218807">
    <property type="component" value="Unassembled WGS sequence"/>
</dbReference>
<dbReference type="AlphaFoldDB" id="A0A2A5KUY0"/>
<name>A0A2A5KUY0_9HYPH</name>
<dbReference type="SUPFAM" id="SSF53187">
    <property type="entry name" value="Zn-dependent exopeptidases"/>
    <property type="match status" value="1"/>
</dbReference>